<feature type="domain" description="Tudor" evidence="3">
    <location>
        <begin position="1282"/>
        <end position="1340"/>
    </location>
</feature>
<keyword evidence="1" id="KW-0221">Differentiation</keyword>
<feature type="compositionally biased region" description="Basic and acidic residues" evidence="2">
    <location>
        <begin position="1187"/>
        <end position="1214"/>
    </location>
</feature>
<dbReference type="InterPro" id="IPR050621">
    <property type="entry name" value="Tudor_domain_containing"/>
</dbReference>
<dbReference type="InterPro" id="IPR002999">
    <property type="entry name" value="Tudor"/>
</dbReference>
<dbReference type="SMART" id="SM00333">
    <property type="entry name" value="TUDOR"/>
    <property type="match status" value="7"/>
</dbReference>
<dbReference type="PROSITE" id="PS50304">
    <property type="entry name" value="TUDOR"/>
    <property type="match status" value="6"/>
</dbReference>
<sequence length="2332" mass="260126">MCSIPGLPSTGSNVPVLITKVNLNPACVLVEFWGNFDQDRKFAYQQLKKEIQYPREGFGELEGNPGDLCLVRVYETWYRARIVSRDTDEYSVFLIDEGRTLRATVNTLAWGKSDFFYLPPEVEFCVLANVLPLSPENKWSAMALEFMKTFCGRRVNATVQDVLVPHRTFLLDIPCLSRQMFEMGFAKKLYSDRFEEFVARSLQANSGTGEPPKISSIRTKPIEIIEQIEKQQAYMYPELQTDTVETVVVTEVTSPFRIFCQLKVFSQELKKLTEQITQHYEGRVGCNFARPENLGSPCASRGSDGKWYRSVLQQVMSANNVVEILQVDYGKKQFVQVENISPLAPEFFRMPVVTYVCSLHGIADRGMGWTASQIDYLKSLLLNRTVIAKFQYQSLSEGVHYVTLYGEENTNINKLFELKQKCTLDSDMTLTDIAVQKCPSSQKSKISETTVAAHIDETYSDLKGNKPVFFTESLTPNTSHLAVVQHVESPGKFWIQTQRYADEFNQLMDGLGNLYSDPTSTDGLIRKPVVGLLCAAKSQDAVFYRAAIYKVVDKKAEVYFLDYGNTELVDCFDLRQLPLRFQQLPAVAVKCSLYGIKPRLKHWDERATLFFLKLVEDRVLDLHVKEKHQDTHMVQLVDPSLDGENDVSKLLCNADFADSEKSFVDNSATRSFGLKPTHTSGVFLTGARPQMPSSSSAITDSAPGFKEYLFPIGSSLEVTVSYIESPNDFWCQKARNAACLEVLMQDIQRFYGHSEFQPPLEAACVARHPETGIWYRALVIQKHQTPHVDVLFIDYGQTKKVAVEDLRKITPAFLKMKGQAFRCSLYNLIHPVSHSALDWSPEATLQFHEFVDTASSMNVPLKCTIFAVMYDSQKVVFNVVDLETPFQSICNLLVQRRLADRAPSKKAPLPPFRLDTYYYSTHGVKTGCEEEVSITCVKSVTQFFCHLARNSEEIEKLSNKVNSLCRQLEATKCPQTFGTVCFAKYTDGLWYRGQIKSTKPSVVVNFVDYGDTLEVDNSNLLPVPIEAGEIMSVPVQAVECGLSDMPEDVPCEVGNWFQNFADSHCFTALIVAKDPGGKLLVELYEGKTQVNALIRQKFRNEIHRNETSAFKGFSSKNRSAQSGATHMQESSSGLKRDFVEQVPQSRVSHAAQQGNVESKQPRSKWGFHTNGGLEPTRDFGTLHNSQKHLEPQRKSSDRADVHRPCTSDKTDGVKAKSQALLNESALPVKVIKPGLEAEVFISHCNSPCSFFVQFAADEDEIYSLVEKLNADQSRCANIDPSNIHEGDMVCAMFSEDNSWYRAAVRKNLGDTINVEFVDFGNTATISASKICCLDQSFASFPRYSIHCSVHKLNVESGDQELAPNFKRVIEQNIEKVMCTFVKMSGTIWEVKLDVNGVVLGSACRGDSAPAAELTSPGVKQTSEIMVCTHYKNPDLSAGQMITGYTSLIKGPQLFWCQYAATDKLQEISDVLQNAGNASEETLSEEYLPVGSACIALFTEDNLWYRAKVTSRDLDTLSITFVDYGNEAKVNIGDVKALPPELSDVPPQAFDCQLEGFDLSKGFWAEEADDVFFELVNDKLLNITVEKMGNSEMPHIIKLDCNGVVINDAMRSYWKIQSPETPSVELLSGANVVSIDAYVAAEVNIDSVVIHDSDTDHADNETCTSLLKMQHSEQEQLDLLTVVIHDSDTDHADNETCTSLLKMQHSEQEQLDLLTVVIHDSDTDHADNETCTSLLKMQHSEQEQLDLLTVVIHDSDTDHADNETCTSLLKMQHSEQEQLDLLTVVIHDSDTDHADNETCTSLLKMQHSEQEQLDLLTVVIHDSDTDHADNETCTSLLKMQHSEQEQLDLLTVVIHDSDTDHADNETCISLLEIQHSEQEQLDLLTSTKVGNEAQDEPLEMITEDVVSPDTVSIVPSDAQEDLETTCVMEGASAFTSPSDTTNQHAFAKETDPTPFPVVLPQHSEGATPSISSENIDSFLMNNTDSQLCIVEGPELPSFEIIQSDLGYLRRATEKRPAGSECVIWCHVRRNWCRAQILKSSEDAALVLLVEHDSEVVVDPLNIFEILPDEQLQTSCIEAVVPSDEVTKERNTGFKNSPSKAEDTEYETVVTSESEEPNGEEKQIDQMDPGDEHADQPQVTGFVSCSAVEDSEAVHLPPACLQVHDLVQVLSPEPVESKDPQEDLSTSAGEQREDPSNVSTGVDLLMDFLDVTPHDKGVCETELETDDLLEEFNNVTEDLIVLTSDGTESDTASDGTLHGDPVTPEIHADAEESSCLQEKSDAADCTSAEDSRVTHLTLKVEDASDDDVIFVGVLQESQAEVYEPESENEKQKID</sequence>
<feature type="domain" description="Tudor" evidence="3">
    <location>
        <begin position="527"/>
        <end position="584"/>
    </location>
</feature>
<reference evidence="4" key="1">
    <citation type="submission" date="2025-08" db="UniProtKB">
        <authorList>
            <consortium name="Ensembl"/>
        </authorList>
    </citation>
    <scope>IDENTIFICATION</scope>
</reference>
<dbReference type="GO" id="GO:0030719">
    <property type="term" value="P:P granule organization"/>
    <property type="evidence" value="ECO:0007669"/>
    <property type="project" value="UniProtKB-ARBA"/>
</dbReference>
<name>A0A8C2DZR1_CYPCA</name>
<dbReference type="SUPFAM" id="SSF63748">
    <property type="entry name" value="Tudor/PWWP/MBT"/>
    <property type="match status" value="7"/>
</dbReference>
<dbReference type="Proteomes" id="UP000694701">
    <property type="component" value="Unplaced"/>
</dbReference>
<feature type="region of interest" description="Disordered" evidence="2">
    <location>
        <begin position="2085"/>
        <end position="2135"/>
    </location>
</feature>
<evidence type="ECO:0000313" key="5">
    <source>
        <dbReference type="Proteomes" id="UP000694701"/>
    </source>
</evidence>
<dbReference type="Gene3D" id="2.40.50.90">
    <property type="match status" value="7"/>
</dbReference>
<feature type="domain" description="Tudor" evidence="3">
    <location>
        <begin position="757"/>
        <end position="816"/>
    </location>
</feature>
<evidence type="ECO:0000313" key="4">
    <source>
        <dbReference type="Ensembl" id="ENSCCRP00020033601.1"/>
    </source>
</evidence>
<feature type="compositionally biased region" description="Polar residues" evidence="2">
    <location>
        <begin position="1114"/>
        <end position="1133"/>
    </location>
</feature>
<evidence type="ECO:0000259" key="3">
    <source>
        <dbReference type="PROSITE" id="PS50304"/>
    </source>
</evidence>
<feature type="domain" description="Tudor" evidence="3">
    <location>
        <begin position="1486"/>
        <end position="1544"/>
    </location>
</feature>
<dbReference type="PANTHER" id="PTHR22948">
    <property type="entry name" value="TUDOR DOMAIN CONTAINING PROTEIN"/>
    <property type="match status" value="1"/>
</dbReference>
<feature type="compositionally biased region" description="Basic and acidic residues" evidence="2">
    <location>
        <begin position="2117"/>
        <end position="2133"/>
    </location>
</feature>
<evidence type="ECO:0000256" key="1">
    <source>
        <dbReference type="ARBA" id="ARBA00022782"/>
    </source>
</evidence>
<protein>
    <submittedName>
        <fullName evidence="4">Tudor domain containing 6</fullName>
    </submittedName>
</protein>
<dbReference type="Pfam" id="PF00567">
    <property type="entry name" value="TUDOR"/>
    <property type="match status" value="7"/>
</dbReference>
<organism evidence="4 5">
    <name type="scientific">Cyprinus carpio</name>
    <name type="common">Common carp</name>
    <dbReference type="NCBI Taxonomy" id="7962"/>
    <lineage>
        <taxon>Eukaryota</taxon>
        <taxon>Metazoa</taxon>
        <taxon>Chordata</taxon>
        <taxon>Craniata</taxon>
        <taxon>Vertebrata</taxon>
        <taxon>Euteleostomi</taxon>
        <taxon>Actinopterygii</taxon>
        <taxon>Neopterygii</taxon>
        <taxon>Teleostei</taxon>
        <taxon>Ostariophysi</taxon>
        <taxon>Cypriniformes</taxon>
        <taxon>Cyprinidae</taxon>
        <taxon>Cyprininae</taxon>
        <taxon>Cyprinus</taxon>
    </lineage>
</organism>
<feature type="domain" description="Tudor" evidence="3">
    <location>
        <begin position="974"/>
        <end position="1030"/>
    </location>
</feature>
<proteinExistence type="predicted"/>
<feature type="region of interest" description="Disordered" evidence="2">
    <location>
        <begin position="1109"/>
        <end position="1214"/>
    </location>
</feature>
<dbReference type="FunFam" id="2.30.30.140:FF:000018">
    <property type="entry name" value="Serine/threonine-protein kinase 31"/>
    <property type="match status" value="2"/>
</dbReference>
<feature type="region of interest" description="Disordered" evidence="2">
    <location>
        <begin position="2170"/>
        <end position="2196"/>
    </location>
</feature>
<accession>A0A8C2DZR1</accession>
<dbReference type="Gene3D" id="2.30.30.140">
    <property type="match status" value="6"/>
</dbReference>
<dbReference type="Ensembl" id="ENSCCRT00020036727.1">
    <property type="protein sequence ID" value="ENSCCRP00020033601.1"/>
    <property type="gene ID" value="ENSCCRG00020015160.1"/>
</dbReference>
<evidence type="ECO:0000256" key="2">
    <source>
        <dbReference type="SAM" id="MobiDB-lite"/>
    </source>
</evidence>
<feature type="compositionally biased region" description="Polar residues" evidence="2">
    <location>
        <begin position="1142"/>
        <end position="1158"/>
    </location>
</feature>
<feature type="domain" description="Tudor" evidence="3">
    <location>
        <begin position="291"/>
        <end position="350"/>
    </location>
</feature>
<dbReference type="PANTHER" id="PTHR22948:SF15">
    <property type="entry name" value="TUDOR DOMAIN-CONTAINING PROTEIN 6"/>
    <property type="match status" value="1"/>
</dbReference>
<dbReference type="InterPro" id="IPR035437">
    <property type="entry name" value="SNase_OB-fold_sf"/>
</dbReference>